<evidence type="ECO:0000313" key="2">
    <source>
        <dbReference type="EMBL" id="KPN62319.1"/>
    </source>
</evidence>
<evidence type="ECO:0000259" key="1">
    <source>
        <dbReference type="Pfam" id="PF14130"/>
    </source>
</evidence>
<proteinExistence type="predicted"/>
<dbReference type="RefSeq" id="WP_055191904.1">
    <property type="nucleotide sequence ID" value="NZ_FPBS01000009.1"/>
</dbReference>
<organism evidence="2 3">
    <name type="scientific">Aliiroseovarius crassostreae</name>
    <dbReference type="NCBI Taxonomy" id="154981"/>
    <lineage>
        <taxon>Bacteria</taxon>
        <taxon>Pseudomonadati</taxon>
        <taxon>Pseudomonadota</taxon>
        <taxon>Alphaproteobacteria</taxon>
        <taxon>Rhodobacterales</taxon>
        <taxon>Paracoccaceae</taxon>
        <taxon>Aliiroseovarius</taxon>
    </lineage>
</organism>
<dbReference type="Proteomes" id="UP000050471">
    <property type="component" value="Unassembled WGS sequence"/>
</dbReference>
<keyword evidence="3" id="KW-1185">Reference proteome</keyword>
<gene>
    <name evidence="2" type="ORF">AKJ29_08735</name>
</gene>
<name>A0A0P7ITZ7_9RHOB</name>
<protein>
    <recommendedName>
        <fullName evidence="1">CD-NTase associated protein 4-like DNA endonuclease domain-containing protein</fullName>
    </recommendedName>
</protein>
<sequence>MATDIKPTQLTRTGYEYQDLVCIGFIIDWYNDPHKYEWVRIEGDIEHEKLMGLDDVICKRLDGSFELTQVKFTIDPTRDDLALSFDWLLSKKKSGTSMLQKWAQDVQNLSTSGKLAFASLRTNRIPNQEFKNTLVGKLVDYKKLPQPVKEQFDLQLGGSQEAKNFCANFNFAHSEQLISDFESRLHDRLVPDHTNEEGFHRLQRAIRQSASRATFLNIKPELELVN</sequence>
<evidence type="ECO:0000313" key="3">
    <source>
        <dbReference type="Proteomes" id="UP000050471"/>
    </source>
</evidence>
<dbReference type="Pfam" id="PF14130">
    <property type="entry name" value="Cap4_nuclease"/>
    <property type="match status" value="1"/>
</dbReference>
<dbReference type="GO" id="GO:0004518">
    <property type="term" value="F:nuclease activity"/>
    <property type="evidence" value="ECO:0007669"/>
    <property type="project" value="InterPro"/>
</dbReference>
<feature type="domain" description="CD-NTase associated protein 4-like DNA endonuclease" evidence="1">
    <location>
        <begin position="11"/>
        <end position="157"/>
    </location>
</feature>
<dbReference type="OrthoDB" id="8430782at2"/>
<comment type="caution">
    <text evidence="2">The sequence shown here is derived from an EMBL/GenBank/DDBJ whole genome shotgun (WGS) entry which is preliminary data.</text>
</comment>
<reference evidence="2 3" key="1">
    <citation type="submission" date="2015-09" db="EMBL/GenBank/DDBJ databases">
        <title>Draft genome sequence of Aliiroseovarius crassostreae CV919-312TSm, the causative agent of Roseovarius Oyster Disease (formerly Juvenile Oyster Disease).</title>
        <authorList>
            <person name="Kessner L."/>
            <person name="Spinard E."/>
            <person name="Nelson D."/>
        </authorList>
    </citation>
    <scope>NUCLEOTIDE SEQUENCE [LARGE SCALE GENOMIC DNA]</scope>
    <source>
        <strain evidence="2 3">CV919-312</strain>
    </source>
</reference>
<dbReference type="EMBL" id="LKBA01000019">
    <property type="protein sequence ID" value="KPN62319.1"/>
    <property type="molecule type" value="Genomic_DNA"/>
</dbReference>
<dbReference type="AlphaFoldDB" id="A0A0P7ITZ7"/>
<dbReference type="InterPro" id="IPR025382">
    <property type="entry name" value="Cap4-like_endonuclease_dom"/>
</dbReference>
<accession>A0A0P7ITZ7</accession>